<keyword evidence="8" id="KW-1185">Reference proteome</keyword>
<feature type="region of interest" description="Disordered" evidence="5">
    <location>
        <begin position="211"/>
        <end position="233"/>
    </location>
</feature>
<evidence type="ECO:0000256" key="5">
    <source>
        <dbReference type="SAM" id="MobiDB-lite"/>
    </source>
</evidence>
<dbReference type="InterPro" id="IPR001279">
    <property type="entry name" value="Metallo-B-lactamas"/>
</dbReference>
<dbReference type="SMART" id="SM00849">
    <property type="entry name" value="Lactamase_B"/>
    <property type="match status" value="1"/>
</dbReference>
<dbReference type="SUPFAM" id="SSF56281">
    <property type="entry name" value="Metallo-hydrolase/oxidoreductase"/>
    <property type="match status" value="1"/>
</dbReference>
<keyword evidence="3" id="KW-0378">Hydrolase</keyword>
<dbReference type="Proteomes" id="UP001209083">
    <property type="component" value="Chromosome"/>
</dbReference>
<dbReference type="PANTHER" id="PTHR46233:SF3">
    <property type="entry name" value="HYDROXYACYLGLUTATHIONE HYDROLASE GLOC"/>
    <property type="match status" value="1"/>
</dbReference>
<dbReference type="CDD" id="cd06262">
    <property type="entry name" value="metallo-hydrolase-like_MBL-fold"/>
    <property type="match status" value="1"/>
</dbReference>
<dbReference type="InterPro" id="IPR051453">
    <property type="entry name" value="MBL_Glyoxalase_II"/>
</dbReference>
<accession>A0ABY8QZP4</accession>
<proteinExistence type="predicted"/>
<dbReference type="Pfam" id="PF00753">
    <property type="entry name" value="Lactamase_B"/>
    <property type="match status" value="1"/>
</dbReference>
<keyword evidence="2" id="KW-0479">Metal-binding</keyword>
<name>A0ABY8QZP4_9MICO</name>
<protein>
    <submittedName>
        <fullName evidence="7">MBL fold metallo-hydrolase</fullName>
    </submittedName>
</protein>
<organism evidence="7 8">
    <name type="scientific">Saxibacter everestensis</name>
    <dbReference type="NCBI Taxonomy" id="2909229"/>
    <lineage>
        <taxon>Bacteria</taxon>
        <taxon>Bacillati</taxon>
        <taxon>Actinomycetota</taxon>
        <taxon>Actinomycetes</taxon>
        <taxon>Micrococcales</taxon>
        <taxon>Brevibacteriaceae</taxon>
        <taxon>Saxibacter</taxon>
    </lineage>
</organism>
<dbReference type="EMBL" id="CP090958">
    <property type="protein sequence ID" value="WGW13825.1"/>
    <property type="molecule type" value="Genomic_DNA"/>
</dbReference>
<evidence type="ECO:0000256" key="1">
    <source>
        <dbReference type="ARBA" id="ARBA00001947"/>
    </source>
</evidence>
<evidence type="ECO:0000313" key="7">
    <source>
        <dbReference type="EMBL" id="WGW13825.1"/>
    </source>
</evidence>
<evidence type="ECO:0000256" key="4">
    <source>
        <dbReference type="ARBA" id="ARBA00022833"/>
    </source>
</evidence>
<dbReference type="Gene3D" id="3.60.15.10">
    <property type="entry name" value="Ribonuclease Z/Hydroxyacylglutathione hydrolase-like"/>
    <property type="match status" value="1"/>
</dbReference>
<dbReference type="InterPro" id="IPR036866">
    <property type="entry name" value="RibonucZ/Hydroxyglut_hydro"/>
</dbReference>
<evidence type="ECO:0000256" key="3">
    <source>
        <dbReference type="ARBA" id="ARBA00022801"/>
    </source>
</evidence>
<feature type="domain" description="Metallo-beta-lactamase" evidence="6">
    <location>
        <begin position="12"/>
        <end position="217"/>
    </location>
</feature>
<evidence type="ECO:0000259" key="6">
    <source>
        <dbReference type="SMART" id="SM00849"/>
    </source>
</evidence>
<evidence type="ECO:0000313" key="8">
    <source>
        <dbReference type="Proteomes" id="UP001209083"/>
    </source>
</evidence>
<comment type="cofactor">
    <cofactor evidence="1">
        <name>Zn(2+)</name>
        <dbReference type="ChEBI" id="CHEBI:29105"/>
    </cofactor>
</comment>
<reference evidence="7 8" key="1">
    <citation type="submission" date="2023-05" db="EMBL/GenBank/DDBJ databases">
        <title>Lithophilousrod everest ZFBP1038 complete genpme.</title>
        <authorList>
            <person name="Tian M."/>
        </authorList>
    </citation>
    <scope>NUCLEOTIDE SEQUENCE [LARGE SCALE GENOMIC DNA]</scope>
    <source>
        <strain evidence="7 8">ZFBP1038</strain>
    </source>
</reference>
<sequence>MNVETVVSDFLAVNCYVVSADAAADAGANGRSNAASEVPQPCVLVDAGLDAAEGIAEVCARADLRPVAVLLTHGHPDHVLGLPAILERWQIPVYLGSADSYRLDDPIQTLGPEFAAMMGALAADWRRPQVNDWHPGAPVLVDGLAVRGIGAPGHTEGSTLWELSEPGQRPPLFTGDVLFASSIGRTDLPGGDSAIMQQTLDSVIRKLPEATPVYPGHGPSTTIGRELEGNPFL</sequence>
<keyword evidence="4" id="KW-0862">Zinc</keyword>
<dbReference type="PANTHER" id="PTHR46233">
    <property type="entry name" value="HYDROXYACYLGLUTATHIONE HYDROLASE GLOC"/>
    <property type="match status" value="1"/>
</dbReference>
<evidence type="ECO:0000256" key="2">
    <source>
        <dbReference type="ARBA" id="ARBA00022723"/>
    </source>
</evidence>
<dbReference type="RefSeq" id="WP_349640648.1">
    <property type="nucleotide sequence ID" value="NZ_CP090958.1"/>
</dbReference>
<gene>
    <name evidence="7" type="ORF">LWF01_08795</name>
</gene>